<dbReference type="RefSeq" id="WP_085384502.1">
    <property type="nucleotide sequence ID" value="NZ_NAFJ01000149.1"/>
</dbReference>
<evidence type="ECO:0000256" key="7">
    <source>
        <dbReference type="SAM" id="MobiDB-lite"/>
    </source>
</evidence>
<dbReference type="InterPro" id="IPR042098">
    <property type="entry name" value="TauD-like_sf"/>
</dbReference>
<feature type="region of interest" description="Disordered" evidence="7">
    <location>
        <begin position="262"/>
        <end position="316"/>
    </location>
</feature>
<organism evidence="9 10">
    <name type="scientific">Bradyrhizobium canariense</name>
    <dbReference type="NCBI Taxonomy" id="255045"/>
    <lineage>
        <taxon>Bacteria</taxon>
        <taxon>Pseudomonadati</taxon>
        <taxon>Pseudomonadota</taxon>
        <taxon>Alphaproteobacteria</taxon>
        <taxon>Hyphomicrobiales</taxon>
        <taxon>Nitrobacteraceae</taxon>
        <taxon>Bradyrhizobium</taxon>
    </lineage>
</organism>
<dbReference type="PANTHER" id="PTHR30468:SF5">
    <property type="entry name" value="ALPHA-KETOGLUTARATE-DEPENDENT SULFATE ESTER DIOXYGENASE"/>
    <property type="match status" value="1"/>
</dbReference>
<protein>
    <recommendedName>
        <fullName evidence="8">TauD/TfdA-like domain-containing protein</fullName>
    </recommendedName>
</protein>
<sequence length="316" mass="35055">MSSTTNVDSVTLGPVVINRAARLGAEVCNIRLSGDLSDDVLRAIGRSILEHKVIFFRDQHHFDDAEQERLSVRLDRLISRPQLSAADQKPCILAPASNDIGRSTQGRADVRSDEVRNIAVLRAVMATPYGGAMVWSNTAAAYDDLPLSMRMLADELWAVHANGDRHGLKEHSTEVKEAQFEEMFTGTVYETTLPVVLTHPQTGERMLMLGSSVCRFVGLQTHTGQKLLDLFHSYIRAPHNSVRWKWRDGDVAIWDNRLTQSANDHSTAGGRDARNLGSPPCLTRVKAQKPQAARGRAAQGRKPRLATDYALRRATR</sequence>
<name>A0ABX3X4N4_9BRAD</name>
<accession>A0ABX3X4N4</accession>
<proteinExistence type="inferred from homology"/>
<keyword evidence="6" id="KW-0408">Iron</keyword>
<evidence type="ECO:0000256" key="5">
    <source>
        <dbReference type="ARBA" id="ARBA00023002"/>
    </source>
</evidence>
<reference evidence="9 10" key="1">
    <citation type="submission" date="2017-03" db="EMBL/GenBank/DDBJ databases">
        <title>Whole genome sequences of fourteen strains of Bradyrhizobium canariense and one strain of Bradyrhizobium japonicum isolated from Lupinus (Papilionoideae: Genisteae) species in Algeria.</title>
        <authorList>
            <person name="Crovadore J."/>
            <person name="Chekireb D."/>
            <person name="Brachmann A."/>
            <person name="Chablais R."/>
            <person name="Cochard B."/>
            <person name="Lefort F."/>
        </authorList>
    </citation>
    <scope>NUCLEOTIDE SEQUENCE [LARGE SCALE GENOMIC DNA]</scope>
    <source>
        <strain evidence="9 10">UBMAN05</strain>
    </source>
</reference>
<dbReference type="Proteomes" id="UP000193884">
    <property type="component" value="Unassembled WGS sequence"/>
</dbReference>
<keyword evidence="4" id="KW-0223">Dioxygenase</keyword>
<comment type="caution">
    <text evidence="9">The sequence shown here is derived from an EMBL/GenBank/DDBJ whole genome shotgun (WGS) entry which is preliminary data.</text>
</comment>
<feature type="compositionally biased region" description="Low complexity" evidence="7">
    <location>
        <begin position="288"/>
        <end position="298"/>
    </location>
</feature>
<dbReference type="InterPro" id="IPR051323">
    <property type="entry name" value="AtsK-like"/>
</dbReference>
<evidence type="ECO:0000256" key="2">
    <source>
        <dbReference type="ARBA" id="ARBA00005896"/>
    </source>
</evidence>
<keyword evidence="5" id="KW-0560">Oxidoreductase</keyword>
<dbReference type="EMBL" id="NAFK01000160">
    <property type="protein sequence ID" value="OSJ28718.1"/>
    <property type="molecule type" value="Genomic_DNA"/>
</dbReference>
<feature type="domain" description="TauD/TfdA-like" evidence="8">
    <location>
        <begin position="23"/>
        <end position="260"/>
    </location>
</feature>
<evidence type="ECO:0000256" key="4">
    <source>
        <dbReference type="ARBA" id="ARBA00022964"/>
    </source>
</evidence>
<evidence type="ECO:0000259" key="8">
    <source>
        <dbReference type="Pfam" id="PF02668"/>
    </source>
</evidence>
<evidence type="ECO:0000313" key="9">
    <source>
        <dbReference type="EMBL" id="OSJ28718.1"/>
    </source>
</evidence>
<comment type="similarity">
    <text evidence="2">Belongs to the TfdA dioxygenase family.</text>
</comment>
<dbReference type="Gene3D" id="3.60.130.10">
    <property type="entry name" value="Clavaminate synthase-like"/>
    <property type="match status" value="1"/>
</dbReference>
<evidence type="ECO:0000256" key="1">
    <source>
        <dbReference type="ARBA" id="ARBA00001954"/>
    </source>
</evidence>
<keyword evidence="3" id="KW-0479">Metal-binding</keyword>
<comment type="cofactor">
    <cofactor evidence="1">
        <name>Fe(2+)</name>
        <dbReference type="ChEBI" id="CHEBI:29033"/>
    </cofactor>
</comment>
<evidence type="ECO:0000256" key="6">
    <source>
        <dbReference type="ARBA" id="ARBA00023004"/>
    </source>
</evidence>
<evidence type="ECO:0000256" key="3">
    <source>
        <dbReference type="ARBA" id="ARBA00022723"/>
    </source>
</evidence>
<dbReference type="SUPFAM" id="SSF51197">
    <property type="entry name" value="Clavaminate synthase-like"/>
    <property type="match status" value="1"/>
</dbReference>
<keyword evidence="10" id="KW-1185">Reference proteome</keyword>
<evidence type="ECO:0000313" key="10">
    <source>
        <dbReference type="Proteomes" id="UP000193884"/>
    </source>
</evidence>
<dbReference type="PANTHER" id="PTHR30468">
    <property type="entry name" value="ALPHA-KETOGLUTARATE-DEPENDENT SULFONATE DIOXYGENASE"/>
    <property type="match status" value="1"/>
</dbReference>
<gene>
    <name evidence="9" type="ORF">BST63_16235</name>
</gene>
<dbReference type="InterPro" id="IPR003819">
    <property type="entry name" value="TauD/TfdA-like"/>
</dbReference>
<dbReference type="Pfam" id="PF02668">
    <property type="entry name" value="TauD"/>
    <property type="match status" value="1"/>
</dbReference>